<accession>A0A7H4MYD8</accession>
<evidence type="ECO:0000313" key="1">
    <source>
        <dbReference type="EMBL" id="STT08101.1"/>
    </source>
</evidence>
<dbReference type="Proteomes" id="UP000255050">
    <property type="component" value="Unassembled WGS sequence"/>
</dbReference>
<protein>
    <submittedName>
        <fullName evidence="1">Uncharacterized protein</fullName>
    </submittedName>
</protein>
<proteinExistence type="predicted"/>
<sequence length="317" mass="35068">MPPLFQITGNHINAYRALYAEKISRLFFTQNDIQAKFKENDEILGVIEIYSTQGWTITNNIFSAVSQDTSAKSNINPPIYLGKLDPALPNAYGTIDTNTFWLDGMVEKAISFESLDAYTGQSIKYGINIIQSLSAIISRAYRSKIIIAEMNSLTAYDAAEGLAYSSSDSNYTYDVNQGILYIKGRSPARNVHIISKNVLPDGSIINQIVAENTYGKQLIIRLTASEITIVHGANLIAPDQKTTKLWLPTYIIVEFLNNQQCQIVATSGISSRPVVSSNPTTGARGSTGDEYYDSQSGLWKKYFPGVGWRVISTMENK</sequence>
<dbReference type="EMBL" id="UGJR01000006">
    <property type="protein sequence ID" value="STT08101.1"/>
    <property type="molecule type" value="Genomic_DNA"/>
</dbReference>
<name>A0A7H4MYD8_9ENTR</name>
<dbReference type="AlphaFoldDB" id="A0A7H4MYD8"/>
<organism evidence="1 2">
    <name type="scientific">Klebsiella michiganensis</name>
    <dbReference type="NCBI Taxonomy" id="1134687"/>
    <lineage>
        <taxon>Bacteria</taxon>
        <taxon>Pseudomonadati</taxon>
        <taxon>Pseudomonadota</taxon>
        <taxon>Gammaproteobacteria</taxon>
        <taxon>Enterobacterales</taxon>
        <taxon>Enterobacteriaceae</taxon>
        <taxon>Klebsiella/Raoultella group</taxon>
        <taxon>Klebsiella</taxon>
    </lineage>
</organism>
<evidence type="ECO:0000313" key="2">
    <source>
        <dbReference type="Proteomes" id="UP000255050"/>
    </source>
</evidence>
<comment type="caution">
    <text evidence="1">The sequence shown here is derived from an EMBL/GenBank/DDBJ whole genome shotgun (WGS) entry which is preliminary data.</text>
</comment>
<gene>
    <name evidence="1" type="ORF">NCTC11694_07729</name>
</gene>
<reference evidence="1 2" key="1">
    <citation type="submission" date="2018-06" db="EMBL/GenBank/DDBJ databases">
        <authorList>
            <consortium name="Pathogen Informatics"/>
            <person name="Doyle S."/>
        </authorList>
    </citation>
    <scope>NUCLEOTIDE SEQUENCE [LARGE SCALE GENOMIC DNA]</scope>
    <source>
        <strain evidence="1 2">NCTC11694</strain>
    </source>
</reference>